<dbReference type="EMBL" id="AVBC01000019">
    <property type="protein sequence ID" value="ERL52147.1"/>
    <property type="molecule type" value="Genomic_DNA"/>
</dbReference>
<dbReference type="eggNOG" id="COG3153">
    <property type="taxonomic scope" value="Bacteria"/>
</dbReference>
<comment type="caution">
    <text evidence="4">The sequence shown here is derived from an EMBL/GenBank/DDBJ whole genome shotgun (WGS) entry which is preliminary data.</text>
</comment>
<evidence type="ECO:0000256" key="2">
    <source>
        <dbReference type="ARBA" id="ARBA00023315"/>
    </source>
</evidence>
<dbReference type="Proteomes" id="UP000019113">
    <property type="component" value="Unassembled WGS sequence"/>
</dbReference>
<dbReference type="InterPro" id="IPR000182">
    <property type="entry name" value="GNAT_dom"/>
</dbReference>
<dbReference type="Gene3D" id="3.40.630.30">
    <property type="match status" value="1"/>
</dbReference>
<dbReference type="PANTHER" id="PTHR43800">
    <property type="entry name" value="PEPTIDYL-LYSINE N-ACETYLTRANSFERASE YJAB"/>
    <property type="match status" value="1"/>
</dbReference>
<proteinExistence type="predicted"/>
<dbReference type="CDD" id="cd04301">
    <property type="entry name" value="NAT_SF"/>
    <property type="match status" value="1"/>
</dbReference>
<protein>
    <recommendedName>
        <fullName evidence="3">N-acetyltransferase domain-containing protein</fullName>
    </recommendedName>
</protein>
<dbReference type="InterPro" id="IPR016181">
    <property type="entry name" value="Acyl_CoA_acyltransferase"/>
</dbReference>
<dbReference type="GO" id="GO:0016747">
    <property type="term" value="F:acyltransferase activity, transferring groups other than amino-acyl groups"/>
    <property type="evidence" value="ECO:0007669"/>
    <property type="project" value="InterPro"/>
</dbReference>
<keyword evidence="2" id="KW-0012">Acyltransferase</keyword>
<organism evidence="4 5">
    <name type="scientific">Halomonas huangheensis</name>
    <dbReference type="NCBI Taxonomy" id="1178482"/>
    <lineage>
        <taxon>Bacteria</taxon>
        <taxon>Pseudomonadati</taxon>
        <taxon>Pseudomonadota</taxon>
        <taxon>Gammaproteobacteria</taxon>
        <taxon>Oceanospirillales</taxon>
        <taxon>Halomonadaceae</taxon>
        <taxon>Halomonas</taxon>
    </lineage>
</organism>
<dbReference type="STRING" id="1178482.AR456_17720"/>
<accession>W1N9A3</accession>
<feature type="domain" description="N-acetyltransferase" evidence="3">
    <location>
        <begin position="2"/>
        <end position="151"/>
    </location>
</feature>
<dbReference type="AlphaFoldDB" id="W1N9A3"/>
<evidence type="ECO:0000313" key="4">
    <source>
        <dbReference type="EMBL" id="ERL52147.1"/>
    </source>
</evidence>
<evidence type="ECO:0000313" key="5">
    <source>
        <dbReference type="Proteomes" id="UP000019113"/>
    </source>
</evidence>
<dbReference type="PANTHER" id="PTHR43800:SF1">
    <property type="entry name" value="PEPTIDYL-LYSINE N-ACETYLTRANSFERASE YJAB"/>
    <property type="match status" value="1"/>
</dbReference>
<dbReference type="PROSITE" id="PS51186">
    <property type="entry name" value="GNAT"/>
    <property type="match status" value="1"/>
</dbReference>
<evidence type="ECO:0000256" key="1">
    <source>
        <dbReference type="ARBA" id="ARBA00022679"/>
    </source>
</evidence>
<dbReference type="Pfam" id="PF00583">
    <property type="entry name" value="Acetyltransf_1"/>
    <property type="match status" value="1"/>
</dbReference>
<dbReference type="RefSeq" id="WP_021817979.1">
    <property type="nucleotide sequence ID" value="NZ_AVBC01000019.1"/>
</dbReference>
<evidence type="ECO:0000259" key="3">
    <source>
        <dbReference type="PROSITE" id="PS51186"/>
    </source>
</evidence>
<dbReference type="PATRIC" id="fig|1178482.3.peg.1019"/>
<reference evidence="4 5" key="1">
    <citation type="submission" date="2013-08" db="EMBL/GenBank/DDBJ databases">
        <title>draft genome of Halomonas huanghegensis, strain BJGMM-B45T.</title>
        <authorList>
            <person name="Miao C."/>
            <person name="Wan Y."/>
            <person name="Jin W."/>
        </authorList>
    </citation>
    <scope>NUCLEOTIDE SEQUENCE [LARGE SCALE GENOMIC DNA]</scope>
    <source>
        <strain evidence="4 5">BJGMM-B45</strain>
    </source>
</reference>
<gene>
    <name evidence="4" type="ORF">BJB45_09280</name>
</gene>
<keyword evidence="1" id="KW-0808">Transferase</keyword>
<keyword evidence="5" id="KW-1185">Reference proteome</keyword>
<sequence length="170" mass="19149">MISIRATRYCDIPDLPMIESSAGQAFLVIPELAWVADDAVLSEAQHRQLLRIGQCWVVADEHDRPCAFIAVRPGEDGLHIEELAVHADRQRQGLGRALMQHVIEVARQQGVVELTLTTFRDIAWNAPFYARLGFRILEDHELSAVLRNTLDTEVAHGFRRDSRCAMALPL</sequence>
<dbReference type="SUPFAM" id="SSF55729">
    <property type="entry name" value="Acyl-CoA N-acyltransferases (Nat)"/>
    <property type="match status" value="1"/>
</dbReference>
<name>W1N9A3_9GAMM</name>